<dbReference type="InterPro" id="IPR011050">
    <property type="entry name" value="Pectin_lyase_fold/virulence"/>
</dbReference>
<dbReference type="InterPro" id="IPR001119">
    <property type="entry name" value="SLH_dom"/>
</dbReference>
<keyword evidence="3" id="KW-0732">Signal</keyword>
<dbReference type="InterPro" id="IPR032812">
    <property type="entry name" value="SbsA_Ig"/>
</dbReference>
<evidence type="ECO:0000313" key="10">
    <source>
        <dbReference type="EMBL" id="MFD2115782.1"/>
    </source>
</evidence>
<protein>
    <recommendedName>
        <fullName evidence="2">alpha-L-fucosidase</fullName>
        <ecNumber evidence="2">3.2.1.51</ecNumber>
    </recommendedName>
</protein>
<organism evidence="10 11">
    <name type="scientific">Paenibacillus yanchengensis</name>
    <dbReference type="NCBI Taxonomy" id="2035833"/>
    <lineage>
        <taxon>Bacteria</taxon>
        <taxon>Bacillati</taxon>
        <taxon>Bacillota</taxon>
        <taxon>Bacilli</taxon>
        <taxon>Bacillales</taxon>
        <taxon>Paenibacillaceae</taxon>
        <taxon>Paenibacillus</taxon>
    </lineage>
</organism>
<dbReference type="Pfam" id="PF00754">
    <property type="entry name" value="F5_F8_type_C"/>
    <property type="match status" value="3"/>
</dbReference>
<keyword evidence="5" id="KW-0326">Glycosidase</keyword>
<keyword evidence="11" id="KW-1185">Reference proteome</keyword>
<dbReference type="Pfam" id="PF13205">
    <property type="entry name" value="Big_5"/>
    <property type="match status" value="1"/>
</dbReference>
<dbReference type="PROSITE" id="PS51175">
    <property type="entry name" value="CBM6"/>
    <property type="match status" value="1"/>
</dbReference>
<dbReference type="SMART" id="SM00812">
    <property type="entry name" value="Alpha_L_fucos"/>
    <property type="match status" value="1"/>
</dbReference>
<feature type="domain" description="CBM6" evidence="8">
    <location>
        <begin position="42"/>
        <end position="167"/>
    </location>
</feature>
<feature type="region of interest" description="Disordered" evidence="6">
    <location>
        <begin position="316"/>
        <end position="337"/>
    </location>
</feature>
<dbReference type="InterPro" id="IPR000933">
    <property type="entry name" value="Glyco_hydro_29"/>
</dbReference>
<sequence>MKKYIILTLLFSLVLQTCLEVGGVSRVDAQNMKDAKVVSVGDLIEAEQAVLLSGASIQSDKLTEFSGSGYVEDLNKIGAGVQLQVAIPATRTYDVTIRAANLSDQDSSLAIYINNVQQGTLEVSADEAGVWLDKKYTLLFDGEINTLEIKFGDQNTGSIALDYIKVDHYNANPNPDPNDKELLINPSFESGTFAGWRGAGNREVVSDTKYEGNYGAVMKDGGASINQDITGLQPSTTYKLTAWVNPIHEIDKDQLYLAAIKFDGDNAKTEIRSTQVGFHELNITFTTGAQQSTAEIYVWKADNTGSIYVDQFSLQQWEEEEPGNGTDPELPPYEEPQAGSNLAYEEKVYTSSVKAGANHVGSGAVDQLIASKWESAAADPQWIIVDLQGSYTVEQVKLYWGATHATNYQVQLSNDMISWNDVYTTKTGKGGLELLELSEGQSARFVRVHMTARSSSQGYMLHEFEIYGQKQADLPVGEVAPPLPHLPIPTAKQLDYQKMETIAFVHFGMNTFTNSEWGTGKENPTQFNPTNFDANQWVKTLKDAGLKMVILTVKHHDGFVLYPSKYTEHSVKNSPWKGGQGDIVKEVADAVHEAGLKFGVYLSPWDMNAPSYGQGDAYNEYYMNQLEELLTNYGEISEIWMDGAKGTNIEQDYDFDAWAELIYRLQPNALIWGPPLGDVRWNGNETGFMEITNWSKVVPSLPQNPPWSYVPPHYNNVDYLLGHANGTIYQPAESDVKSRSGWFWSTNSQLKSAEQLVDIYHTTVGRGATLLLNVSPDRTGQLPATDVEMLQQWREKLDDMYSNNLASNATAIASSYRGEAITYAASNVLDNDYDTYWAMDDEKLTGFVEINMEKEKFIDTVLLQEYVPLGQRISKFKIEVAQASGWKKVAEGTTIGYKRILSFAPIKTKKVRITLEESQATPIINNVELYITAQHIQTLNLVEGKEVTAINTHNNPEYGPEKAIDGNDSTRWATADGTKEGWLAVDFGESTTFDKAILKELGNRVASYVIQYWDGDQWQDAYKGTTIGAKTEAMFDPVTGTKARFYFTEITGHDAPSIWEFQLFNTSDELPTIQATNPANKQTGVKTDQPITITFSKPMKIADETAIVLRAKQSGKAVARTVLTDGNTVTIQASEQLQFTTEYEVYIPSSALTDMSGNEYSKDIVISFHTERELITSPGNTTYYVDDVNGSDAFSGTSQQEAWQSFASVNAVQFKPGDKILFKAGGKWSGSLQPQGSGAEGNRIVIGKYGKGAKPLFEGKGVENVIKFYNQQHWEVSHLEITNQGTTPATSPRRGVLVLAENYNLDDRTKTNMEEISILKDFYIHNLYIHDVRGEDKKDGDGSAAIQVSVRIPDMKNLLVPADSVNMRTTFDQIVIENNEIRTVDRSGIIFWSDWLSRDLLRYKDKLYGDKATSPWTPMTNVVIRSNKLYDIGGDGIAPHMTDGALIEYNFIDGYNVRSAGYSAGMWLWNGDNALFQFNEATGGKTTRDGMPWDFDQGTDGTIYQYNYSYNNDGGTLLFCTENEGEGVRNGIFRYNISQNDKYQTFTICGASAMKNVNVYNNVFYVGPGMNTKMMVAQGGNVEVNLYNNVFINHGSGGYASKPSWNYSHNAFYGNNVPNKTKIPDKYMVTGEHGMADPGKAKTILNKPGPIVPAEINWFEELSGYKLLKGSPLINGGRFIHMEEQPGAKDLFNHPLYNGLPDIGVHEYELEKYPHVAPFDPNKPIDPSTPIAEIINGDFENISQHLNLQPWRWQWNAGIKKDADNAYAGEYVGYTKAVAAGASIEQDFAVAPNTTYQISAYVKAAKDSPKLNFVVQLKKGSTLQFEKLIPVTSTTYELVTYEFTTGADIDMAMVSLYKEPGTSGENYIDNVSVKEVVVVEVDRSELERVVKNVELLLAQTNVGSGVGEVSADAYEQLQAVLAEAKQLLVAEQVSQEQVNKASSQLAAAILTFRNAIVAASPVYPAYQPDKPEIIELIIEGLTKTMDVGEQVQVQTIAKYASGSQEIVTANAKYEISDAVVAAIDATGKITAKQAGNATITIWFNGKVQTAVIEVRNKEEESKTPEEIIDEETIPLAQVTFQDIENHWAQDAIVRLATEGIIQGYPDRTFKPEQQVTRAEITSLIVRILQQKQTKTIENHYTDVPDSHWASGYIETATALQIVNGKSAQVFAPDAVVTRQELATIIARAYGWEDSEQKLDYSDQATVASFALPSIKALVERNIMQGYKDNTLRPQQALTRAEVATILARVMKLDKE</sequence>
<dbReference type="InterPro" id="IPR008979">
    <property type="entry name" value="Galactose-bd-like_sf"/>
</dbReference>
<proteinExistence type="inferred from homology"/>
<dbReference type="InterPro" id="IPR005084">
    <property type="entry name" value="CBM6"/>
</dbReference>
<dbReference type="SMART" id="SM00710">
    <property type="entry name" value="PbH1"/>
    <property type="match status" value="4"/>
</dbReference>
<reference evidence="11" key="1">
    <citation type="journal article" date="2019" name="Int. J. Syst. Evol. Microbiol.">
        <title>The Global Catalogue of Microorganisms (GCM) 10K type strain sequencing project: providing services to taxonomists for standard genome sequencing and annotation.</title>
        <authorList>
            <consortium name="The Broad Institute Genomics Platform"/>
            <consortium name="The Broad Institute Genome Sequencing Center for Infectious Disease"/>
            <person name="Wu L."/>
            <person name="Ma J."/>
        </authorList>
    </citation>
    <scope>NUCLEOTIDE SEQUENCE [LARGE SCALE GENOMIC DNA]</scope>
    <source>
        <strain evidence="11">GH52</strain>
    </source>
</reference>
<dbReference type="RefSeq" id="WP_377771281.1">
    <property type="nucleotide sequence ID" value="NZ_JBHUHO010000024.1"/>
</dbReference>
<feature type="domain" description="F5/8 type C" evidence="7">
    <location>
        <begin position="933"/>
        <end position="1066"/>
    </location>
</feature>
<keyword evidence="4" id="KW-0378">Hydrolase</keyword>
<evidence type="ECO:0000313" key="11">
    <source>
        <dbReference type="Proteomes" id="UP001597362"/>
    </source>
</evidence>
<evidence type="ECO:0000256" key="6">
    <source>
        <dbReference type="SAM" id="MobiDB-lite"/>
    </source>
</evidence>
<dbReference type="SUPFAM" id="SSF49785">
    <property type="entry name" value="Galactose-binding domain-like"/>
    <property type="match status" value="6"/>
</dbReference>
<evidence type="ECO:0000256" key="4">
    <source>
        <dbReference type="ARBA" id="ARBA00022801"/>
    </source>
</evidence>
<feature type="domain" description="SLH" evidence="9">
    <location>
        <begin position="2197"/>
        <end position="2255"/>
    </location>
</feature>
<comment type="caution">
    <text evidence="10">The sequence shown here is derived from an EMBL/GenBank/DDBJ whole genome shotgun (WGS) entry which is preliminary data.</text>
</comment>
<feature type="domain" description="F5/8 type C" evidence="7">
    <location>
        <begin position="333"/>
        <end position="469"/>
    </location>
</feature>
<evidence type="ECO:0000256" key="1">
    <source>
        <dbReference type="ARBA" id="ARBA00007951"/>
    </source>
</evidence>
<feature type="domain" description="F5/8 type C" evidence="7">
    <location>
        <begin position="793"/>
        <end position="932"/>
    </location>
</feature>
<dbReference type="Pfam" id="PF01120">
    <property type="entry name" value="Alpha_L_fucos"/>
    <property type="match status" value="1"/>
</dbReference>
<dbReference type="EC" id="3.2.1.51" evidence="2"/>
<dbReference type="Gene3D" id="2.60.40.1220">
    <property type="match status" value="1"/>
</dbReference>
<dbReference type="Pfam" id="PF02018">
    <property type="entry name" value="CBM_4_9"/>
    <property type="match status" value="2"/>
</dbReference>
<dbReference type="InterPro" id="IPR006626">
    <property type="entry name" value="PbH1"/>
</dbReference>
<dbReference type="Gene3D" id="3.20.20.80">
    <property type="entry name" value="Glycosidases"/>
    <property type="match status" value="1"/>
</dbReference>
<evidence type="ECO:0000259" key="8">
    <source>
        <dbReference type="PROSITE" id="PS51175"/>
    </source>
</evidence>
<dbReference type="InterPro" id="IPR057739">
    <property type="entry name" value="Glyco_hydro_29_N"/>
</dbReference>
<dbReference type="InterPro" id="IPR000421">
    <property type="entry name" value="FA58C"/>
</dbReference>
<dbReference type="PROSITE" id="PS50022">
    <property type="entry name" value="FA58C_3"/>
    <property type="match status" value="3"/>
</dbReference>
<dbReference type="PANTHER" id="PTHR10030:SF37">
    <property type="entry name" value="ALPHA-L-FUCOSIDASE-RELATED"/>
    <property type="match status" value="1"/>
</dbReference>
<dbReference type="InterPro" id="IPR008964">
    <property type="entry name" value="Invasin/intimin_cell_adhesion"/>
</dbReference>
<dbReference type="PROSITE" id="PS51272">
    <property type="entry name" value="SLH"/>
    <property type="match status" value="3"/>
</dbReference>
<feature type="domain" description="SLH" evidence="9">
    <location>
        <begin position="2075"/>
        <end position="2138"/>
    </location>
</feature>
<dbReference type="SUPFAM" id="SSF51126">
    <property type="entry name" value="Pectin lyase-like"/>
    <property type="match status" value="1"/>
</dbReference>
<dbReference type="Gene3D" id="2.60.120.260">
    <property type="entry name" value="Galactose-binding domain-like"/>
    <property type="match status" value="6"/>
</dbReference>
<dbReference type="PANTHER" id="PTHR10030">
    <property type="entry name" value="ALPHA-L-FUCOSIDASE"/>
    <property type="match status" value="1"/>
</dbReference>
<dbReference type="Pfam" id="PF00395">
    <property type="entry name" value="SLH"/>
    <property type="match status" value="3"/>
</dbReference>
<evidence type="ECO:0000259" key="7">
    <source>
        <dbReference type="PROSITE" id="PS50022"/>
    </source>
</evidence>
<gene>
    <name evidence="10" type="ORF">ACFSJH_08575</name>
</gene>
<name>A0ABW4YJI5_9BACL</name>
<feature type="domain" description="SLH" evidence="9">
    <location>
        <begin position="2140"/>
        <end position="2196"/>
    </location>
</feature>
<dbReference type="SUPFAM" id="SSF49373">
    <property type="entry name" value="Invasin/intimin cell-adhesion fragments"/>
    <property type="match status" value="1"/>
</dbReference>
<evidence type="ECO:0000256" key="2">
    <source>
        <dbReference type="ARBA" id="ARBA00012662"/>
    </source>
</evidence>
<evidence type="ECO:0000256" key="5">
    <source>
        <dbReference type="ARBA" id="ARBA00023295"/>
    </source>
</evidence>
<dbReference type="Gene3D" id="1.20.1270.90">
    <property type="entry name" value="AF1782-like"/>
    <property type="match status" value="1"/>
</dbReference>
<dbReference type="InterPro" id="IPR003305">
    <property type="entry name" value="CenC_carb-bd"/>
</dbReference>
<dbReference type="EMBL" id="JBHUHO010000024">
    <property type="protein sequence ID" value="MFD2115782.1"/>
    <property type="molecule type" value="Genomic_DNA"/>
</dbReference>
<evidence type="ECO:0000256" key="3">
    <source>
        <dbReference type="ARBA" id="ARBA00022729"/>
    </source>
</evidence>
<dbReference type="InterPro" id="IPR017853">
    <property type="entry name" value="GH"/>
</dbReference>
<dbReference type="SUPFAM" id="SSF51445">
    <property type="entry name" value="(Trans)glycosidases"/>
    <property type="match status" value="1"/>
</dbReference>
<dbReference type="Proteomes" id="UP001597362">
    <property type="component" value="Unassembled WGS sequence"/>
</dbReference>
<evidence type="ECO:0000259" key="9">
    <source>
        <dbReference type="PROSITE" id="PS51272"/>
    </source>
</evidence>
<dbReference type="Gene3D" id="2.60.40.1080">
    <property type="match status" value="1"/>
</dbReference>
<accession>A0ABW4YJI5</accession>
<dbReference type="InterPro" id="IPR014755">
    <property type="entry name" value="Cu-Rt/internalin_Ig-like"/>
</dbReference>
<comment type="similarity">
    <text evidence="1">Belongs to the glycosyl hydrolase 29 family.</text>
</comment>